<comment type="subcellular location">
    <subcellularLocation>
        <location evidence="1 11">Nucleus</location>
    </subcellularLocation>
</comment>
<keyword evidence="15" id="KW-1185">Reference proteome</keyword>
<evidence type="ECO:0000256" key="12">
    <source>
        <dbReference type="SAM" id="MobiDB-lite"/>
    </source>
</evidence>
<keyword evidence="7 11" id="KW-0804">Transcription</keyword>
<dbReference type="GO" id="GO:0003712">
    <property type="term" value="F:transcription coregulator activity"/>
    <property type="evidence" value="ECO:0007669"/>
    <property type="project" value="UniProtKB-UniRule"/>
</dbReference>
<proteinExistence type="inferred from homology"/>
<dbReference type="GO" id="GO:0006357">
    <property type="term" value="P:regulation of transcription by RNA polymerase II"/>
    <property type="evidence" value="ECO:0007669"/>
    <property type="project" value="InterPro"/>
</dbReference>
<protein>
    <recommendedName>
        <fullName evidence="4 11">Mediator of RNA polymerase II transcription subunit 14</fullName>
    </recommendedName>
    <alternativeName>
        <fullName evidence="10 11">Mediator complex subunit 14</fullName>
    </alternativeName>
</protein>
<dbReference type="EMBL" id="KV878353">
    <property type="protein sequence ID" value="OJJ43316.1"/>
    <property type="molecule type" value="Genomic_DNA"/>
</dbReference>
<comment type="subunit">
    <text evidence="3 11">Component of the Mediator complex.</text>
</comment>
<accession>A0A1L9S834</accession>
<dbReference type="Proteomes" id="UP000184188">
    <property type="component" value="Unassembled WGS sequence"/>
</dbReference>
<evidence type="ECO:0000313" key="14">
    <source>
        <dbReference type="EMBL" id="OJJ43316.1"/>
    </source>
</evidence>
<feature type="region of interest" description="Disordered" evidence="12">
    <location>
        <begin position="21"/>
        <end position="51"/>
    </location>
</feature>
<keyword evidence="5 11" id="KW-0805">Transcription regulation</keyword>
<dbReference type="PANTHER" id="PTHR12809">
    <property type="entry name" value="MEDIATOR COMPLEX SUBUNIT"/>
    <property type="match status" value="1"/>
</dbReference>
<evidence type="ECO:0000256" key="1">
    <source>
        <dbReference type="ARBA" id="ARBA00004123"/>
    </source>
</evidence>
<dbReference type="Pfam" id="PF26204">
    <property type="entry name" value="Med14_fung"/>
    <property type="match status" value="1"/>
</dbReference>
<evidence type="ECO:0000256" key="2">
    <source>
        <dbReference type="ARBA" id="ARBA00007813"/>
    </source>
</evidence>
<dbReference type="VEuPathDB" id="FungiDB:ASPZODRAFT_19720"/>
<feature type="region of interest" description="Disordered" evidence="12">
    <location>
        <begin position="115"/>
        <end position="134"/>
    </location>
</feature>
<feature type="region of interest" description="Disordered" evidence="12">
    <location>
        <begin position="1066"/>
        <end position="1087"/>
    </location>
</feature>
<feature type="compositionally biased region" description="Polar residues" evidence="12">
    <location>
        <begin position="115"/>
        <end position="124"/>
    </location>
</feature>
<evidence type="ECO:0000256" key="4">
    <source>
        <dbReference type="ARBA" id="ARBA00019619"/>
    </source>
</evidence>
<evidence type="ECO:0000256" key="10">
    <source>
        <dbReference type="ARBA" id="ARBA00032007"/>
    </source>
</evidence>
<feature type="compositionally biased region" description="Polar residues" evidence="12">
    <location>
        <begin position="1078"/>
        <end position="1087"/>
    </location>
</feature>
<evidence type="ECO:0000256" key="8">
    <source>
        <dbReference type="ARBA" id="ARBA00023242"/>
    </source>
</evidence>
<evidence type="ECO:0000256" key="11">
    <source>
        <dbReference type="RuleBase" id="RU365082"/>
    </source>
</evidence>
<dbReference type="PANTHER" id="PTHR12809:SF2">
    <property type="entry name" value="MEDIATOR OF RNA POLYMERASE II TRANSCRIPTION SUBUNIT 14"/>
    <property type="match status" value="1"/>
</dbReference>
<feature type="domain" description="Mediator complex subunit MED14 N-terminal" evidence="13">
    <location>
        <begin position="83"/>
        <end position="293"/>
    </location>
</feature>
<dbReference type="OrthoDB" id="205099at2759"/>
<comment type="similarity">
    <text evidence="2 11">Belongs to the Mediator complex subunit 14 family.</text>
</comment>
<dbReference type="InterPro" id="IPR013947">
    <property type="entry name" value="Mediator_Med14"/>
</dbReference>
<dbReference type="GO" id="GO:0070847">
    <property type="term" value="C:core mediator complex"/>
    <property type="evidence" value="ECO:0007669"/>
    <property type="project" value="TreeGrafter"/>
</dbReference>
<evidence type="ECO:0000313" key="15">
    <source>
        <dbReference type="Proteomes" id="UP000184188"/>
    </source>
</evidence>
<keyword evidence="8 11" id="KW-0539">Nucleus</keyword>
<keyword evidence="6 11" id="KW-0010">Activator</keyword>
<sequence>MPGMIMDKGSAVKPRLNENAHEASNGVASSTNHGEKIRNIRGPNNGSIRADEKVGENGAVHRFRDQSTLSLPRPELEHITHGFFPFAQLVSRSAQKCWNDLSDLITELADMQVTTQDQASSSPTVGGKLTGAQSPGNVEKKLQLLNFAHRKRGEFIKLLVLSQWSRQSSDVSKLIDLQGFIRTRHMTYNAAIQCVGDMKIDLVRAQVANPDLNTALEILFRGGISSMPDLGYDLPKPLTAKKTLKKLQKINRLISARLALHSIIPQCFQTYRIHDGRVTFFVPGEFELDLSIGEESATSQFFFVDIRFNFSPSSPIPKGRLLNELDIKINEILRDGNLTGCFNYLHGLVLTNKVNVLFKQAAELSRGAWSESLRVELLHRTLVLHYWALRPGAKSWIEVGIKRGRSENHIDTNLPPGTPYIGLRWMRDGKIVDSKNVRFNMENLSMEDILRSVIALHISHILHTAYSKLIATSLFASRALSLRGQLSGIEPGDCRLDVQLTVSKHLRVSIEPASGAIILSAIPTTLDRFETVRNPERSASDAIFSRVSRIRCIAAMEEVECDVKMLGLEVIGPKGLRLDIRRIFFPPVLRVSFFSHRSWGRDWIAAATSSMDGDHWWVVQLQSAVAISSRPASDTDAQGSSILPAAQMISKAPIATQQGPGATSFADLGLCLSGMIAVHANVRFLAEMEIPFSPPLSKLQVGPHLEIPDVIIRYNVSKLPLPLCIVIPTGLRRMPLIKDAVRLVFGGLDAQSESVTFVAYGQLARPIIPLNKLALKPDHSLVFKRNSTSFAMRLSTHAGQSVIVELLERLQRLEYALAIVESLHQRRIPIYSFSLSRISFGYSTQKDLLARIHIQTYESSGVAHDPVNLKSRTEPLFRTSLDIHFDHPNPHRRIQESLSSILNQDAAGAGFQTVVELLPITFPLLQALDSITSIRDRLRIHVTVRNAKTYVISYPRYNFRFLLTAKQHFSRVHWILKEMEKSRNRSDQDQLVSCLQERLYRGRGDGWKGLGNGAIVDYDKAGNLLTALDACFRSMPELSDVNAPSGQASMGFGVATKQNAPGIPDTPGGLGNHAPKSIQDTSIITID</sequence>
<evidence type="ECO:0000256" key="7">
    <source>
        <dbReference type="ARBA" id="ARBA00023163"/>
    </source>
</evidence>
<dbReference type="AlphaFoldDB" id="A0A1L9S834"/>
<organism evidence="14 15">
    <name type="scientific">Penicilliopsis zonata CBS 506.65</name>
    <dbReference type="NCBI Taxonomy" id="1073090"/>
    <lineage>
        <taxon>Eukaryota</taxon>
        <taxon>Fungi</taxon>
        <taxon>Dikarya</taxon>
        <taxon>Ascomycota</taxon>
        <taxon>Pezizomycotina</taxon>
        <taxon>Eurotiomycetes</taxon>
        <taxon>Eurotiomycetidae</taxon>
        <taxon>Eurotiales</taxon>
        <taxon>Aspergillaceae</taxon>
        <taxon>Penicilliopsis</taxon>
    </lineage>
</organism>
<gene>
    <name evidence="14" type="ORF">ASPZODRAFT_19720</name>
</gene>
<comment type="function">
    <text evidence="9 11">Component of the Mediator complex, a coactivator involved in the regulated transcription of nearly all RNA polymerase II-dependent genes. Mediator functions as a bridge to convey information from gene-specific regulatory proteins to the basal RNA polymerase II transcription machinery. Mediator is recruited to promoters by direct interactions with regulatory proteins and serves as a scaffold for the assembly of a functional preinitiation complex with RNA polymerase II and the general transcription factors.</text>
</comment>
<dbReference type="STRING" id="1073090.A0A1L9S834"/>
<dbReference type="GeneID" id="34613928"/>
<evidence type="ECO:0000256" key="9">
    <source>
        <dbReference type="ARBA" id="ARBA00025687"/>
    </source>
</evidence>
<dbReference type="GO" id="GO:0016592">
    <property type="term" value="C:mediator complex"/>
    <property type="evidence" value="ECO:0007669"/>
    <property type="project" value="UniProtKB-UniRule"/>
</dbReference>
<evidence type="ECO:0000256" key="5">
    <source>
        <dbReference type="ARBA" id="ARBA00023015"/>
    </source>
</evidence>
<name>A0A1L9S834_9EURO</name>
<evidence type="ECO:0000259" key="13">
    <source>
        <dbReference type="Pfam" id="PF08638"/>
    </source>
</evidence>
<reference evidence="15" key="1">
    <citation type="journal article" date="2017" name="Genome Biol.">
        <title>Comparative genomics reveals high biological diversity and specific adaptations in the industrially and medically important fungal genus Aspergillus.</title>
        <authorList>
            <person name="de Vries R.P."/>
            <person name="Riley R."/>
            <person name="Wiebenga A."/>
            <person name="Aguilar-Osorio G."/>
            <person name="Amillis S."/>
            <person name="Uchima C.A."/>
            <person name="Anderluh G."/>
            <person name="Asadollahi M."/>
            <person name="Askin M."/>
            <person name="Barry K."/>
            <person name="Battaglia E."/>
            <person name="Bayram O."/>
            <person name="Benocci T."/>
            <person name="Braus-Stromeyer S.A."/>
            <person name="Caldana C."/>
            <person name="Canovas D."/>
            <person name="Cerqueira G.C."/>
            <person name="Chen F."/>
            <person name="Chen W."/>
            <person name="Choi C."/>
            <person name="Clum A."/>
            <person name="Dos Santos R.A."/>
            <person name="Damasio A.R."/>
            <person name="Diallinas G."/>
            <person name="Emri T."/>
            <person name="Fekete E."/>
            <person name="Flipphi M."/>
            <person name="Freyberg S."/>
            <person name="Gallo A."/>
            <person name="Gournas C."/>
            <person name="Habgood R."/>
            <person name="Hainaut M."/>
            <person name="Harispe M.L."/>
            <person name="Henrissat B."/>
            <person name="Hilden K.S."/>
            <person name="Hope R."/>
            <person name="Hossain A."/>
            <person name="Karabika E."/>
            <person name="Karaffa L."/>
            <person name="Karanyi Z."/>
            <person name="Krasevec N."/>
            <person name="Kuo A."/>
            <person name="Kusch H."/>
            <person name="LaButti K."/>
            <person name="Lagendijk E.L."/>
            <person name="Lapidus A."/>
            <person name="Levasseur A."/>
            <person name="Lindquist E."/>
            <person name="Lipzen A."/>
            <person name="Logrieco A.F."/>
            <person name="MacCabe A."/>
            <person name="Maekelae M.R."/>
            <person name="Malavazi I."/>
            <person name="Melin P."/>
            <person name="Meyer V."/>
            <person name="Mielnichuk N."/>
            <person name="Miskei M."/>
            <person name="Molnar A.P."/>
            <person name="Mule G."/>
            <person name="Ngan C.Y."/>
            <person name="Orejas M."/>
            <person name="Orosz E."/>
            <person name="Ouedraogo J.P."/>
            <person name="Overkamp K.M."/>
            <person name="Park H.-S."/>
            <person name="Perrone G."/>
            <person name="Piumi F."/>
            <person name="Punt P.J."/>
            <person name="Ram A.F."/>
            <person name="Ramon A."/>
            <person name="Rauscher S."/>
            <person name="Record E."/>
            <person name="Riano-Pachon D.M."/>
            <person name="Robert V."/>
            <person name="Roehrig J."/>
            <person name="Ruller R."/>
            <person name="Salamov A."/>
            <person name="Salih N.S."/>
            <person name="Samson R.A."/>
            <person name="Sandor E."/>
            <person name="Sanguinetti M."/>
            <person name="Schuetze T."/>
            <person name="Sepcic K."/>
            <person name="Shelest E."/>
            <person name="Sherlock G."/>
            <person name="Sophianopoulou V."/>
            <person name="Squina F.M."/>
            <person name="Sun H."/>
            <person name="Susca A."/>
            <person name="Todd R.B."/>
            <person name="Tsang A."/>
            <person name="Unkles S.E."/>
            <person name="van de Wiele N."/>
            <person name="van Rossen-Uffink D."/>
            <person name="Oliveira J.V."/>
            <person name="Vesth T.C."/>
            <person name="Visser J."/>
            <person name="Yu J.-H."/>
            <person name="Zhou M."/>
            <person name="Andersen M.R."/>
            <person name="Archer D.B."/>
            <person name="Baker S.E."/>
            <person name="Benoit I."/>
            <person name="Brakhage A.A."/>
            <person name="Braus G.H."/>
            <person name="Fischer R."/>
            <person name="Frisvad J.C."/>
            <person name="Goldman G.H."/>
            <person name="Houbraken J."/>
            <person name="Oakley B."/>
            <person name="Pocsi I."/>
            <person name="Scazzocchio C."/>
            <person name="Seiboth B."/>
            <person name="vanKuyk P.A."/>
            <person name="Wortman J."/>
            <person name="Dyer P.S."/>
            <person name="Grigoriev I.V."/>
        </authorList>
    </citation>
    <scope>NUCLEOTIDE SEQUENCE [LARGE SCALE GENOMIC DNA]</scope>
    <source>
        <strain evidence="15">CBS 506.65</strain>
    </source>
</reference>
<evidence type="ECO:0000256" key="6">
    <source>
        <dbReference type="ARBA" id="ARBA00023159"/>
    </source>
</evidence>
<dbReference type="InterPro" id="IPR055122">
    <property type="entry name" value="Med14_N"/>
</dbReference>
<dbReference type="Pfam" id="PF08638">
    <property type="entry name" value="Med14"/>
    <property type="match status" value="1"/>
</dbReference>
<dbReference type="RefSeq" id="XP_022577826.1">
    <property type="nucleotide sequence ID" value="XM_022727464.1"/>
</dbReference>
<evidence type="ECO:0000256" key="3">
    <source>
        <dbReference type="ARBA" id="ARBA00011837"/>
    </source>
</evidence>